<name>A0ABV2BZV0_9GAMM</name>
<sequence length="114" mass="13372">MRFTLALLVFLFCFNLSAEEGFSCPKPEDNGTWWIPADKFTKEEAEIAVKELGALLKKGSAGRDFIEVDNYLTMIRGYMYRDFLKSYKAEFKKSDEVLQKEFCEFLQTKAFYHH</sequence>
<keyword evidence="1" id="KW-0732">Signal</keyword>
<dbReference type="EMBL" id="JBEVCJ010000071">
    <property type="protein sequence ID" value="MET1257461.1"/>
    <property type="molecule type" value="Genomic_DNA"/>
</dbReference>
<organism evidence="2 3">
    <name type="scientific">Aliikangiella maris</name>
    <dbReference type="NCBI Taxonomy" id="3162458"/>
    <lineage>
        <taxon>Bacteria</taxon>
        <taxon>Pseudomonadati</taxon>
        <taxon>Pseudomonadota</taxon>
        <taxon>Gammaproteobacteria</taxon>
        <taxon>Oceanospirillales</taxon>
        <taxon>Pleioneaceae</taxon>
        <taxon>Aliikangiella</taxon>
    </lineage>
</organism>
<evidence type="ECO:0000313" key="2">
    <source>
        <dbReference type="EMBL" id="MET1257461.1"/>
    </source>
</evidence>
<keyword evidence="3" id="KW-1185">Reference proteome</keyword>
<proteinExistence type="predicted"/>
<comment type="caution">
    <text evidence="2">The sequence shown here is derived from an EMBL/GenBank/DDBJ whole genome shotgun (WGS) entry which is preliminary data.</text>
</comment>
<evidence type="ECO:0000256" key="1">
    <source>
        <dbReference type="SAM" id="SignalP"/>
    </source>
</evidence>
<gene>
    <name evidence="2" type="ORF">ABVT43_20185</name>
</gene>
<dbReference type="Proteomes" id="UP001548189">
    <property type="component" value="Unassembled WGS sequence"/>
</dbReference>
<evidence type="ECO:0000313" key="3">
    <source>
        <dbReference type="Proteomes" id="UP001548189"/>
    </source>
</evidence>
<feature type="chain" id="PRO_5046003702" evidence="1">
    <location>
        <begin position="19"/>
        <end position="114"/>
    </location>
</feature>
<accession>A0ABV2BZV0</accession>
<reference evidence="2 3" key="1">
    <citation type="submission" date="2024-06" db="EMBL/GenBank/DDBJ databases">
        <authorList>
            <person name="Li F."/>
        </authorList>
    </citation>
    <scope>NUCLEOTIDE SEQUENCE [LARGE SCALE GENOMIC DNA]</scope>
    <source>
        <strain evidence="2 3">GXAS 311</strain>
    </source>
</reference>
<dbReference type="RefSeq" id="WP_353898044.1">
    <property type="nucleotide sequence ID" value="NZ_JBEVCJ010000071.1"/>
</dbReference>
<feature type="signal peptide" evidence="1">
    <location>
        <begin position="1"/>
        <end position="18"/>
    </location>
</feature>
<protein>
    <submittedName>
        <fullName evidence="2">Uncharacterized protein</fullName>
    </submittedName>
</protein>